<dbReference type="Proteomes" id="UP000232323">
    <property type="component" value="Unassembled WGS sequence"/>
</dbReference>
<accession>A0A250X843</accession>
<dbReference type="PANTHER" id="PTHR47763:SF4">
    <property type="entry name" value="ALPHA-PROTEIN KINASE VWKA"/>
    <property type="match status" value="1"/>
</dbReference>
<protein>
    <recommendedName>
        <fullName evidence="2">VWFA domain-containing protein</fullName>
    </recommendedName>
</protein>
<dbReference type="STRING" id="1157962.A0A250X843"/>
<dbReference type="OrthoDB" id="544387at2759"/>
<keyword evidence="4" id="KW-1185">Reference proteome</keyword>
<comment type="caution">
    <text evidence="3">The sequence shown here is derived from an EMBL/GenBank/DDBJ whole genome shotgun (WGS) entry which is preliminary data.</text>
</comment>
<name>A0A250X843_9CHLO</name>
<dbReference type="AlphaFoldDB" id="A0A250X843"/>
<feature type="compositionally biased region" description="Polar residues" evidence="1">
    <location>
        <begin position="24"/>
        <end position="38"/>
    </location>
</feature>
<evidence type="ECO:0000313" key="3">
    <source>
        <dbReference type="EMBL" id="GAX79243.1"/>
    </source>
</evidence>
<dbReference type="InterPro" id="IPR052969">
    <property type="entry name" value="Thr-specific_kinase-like"/>
</dbReference>
<feature type="region of interest" description="Disordered" evidence="1">
    <location>
        <begin position="47"/>
        <end position="66"/>
    </location>
</feature>
<feature type="compositionally biased region" description="Polar residues" evidence="1">
    <location>
        <begin position="52"/>
        <end position="66"/>
    </location>
</feature>
<dbReference type="PANTHER" id="PTHR47763">
    <property type="entry name" value="ALPHA-PROTEIN KINASE VWKA"/>
    <property type="match status" value="1"/>
</dbReference>
<gene>
    <name evidence="3" type="ORF">CEUSTIGMA_g6683.t1</name>
</gene>
<feature type="domain" description="VWFA" evidence="2">
    <location>
        <begin position="115"/>
        <end position="183"/>
    </location>
</feature>
<reference evidence="3 4" key="1">
    <citation type="submission" date="2017-08" db="EMBL/GenBank/DDBJ databases">
        <title>Acidophilic green algal genome provides insights into adaptation to an acidic environment.</title>
        <authorList>
            <person name="Hirooka S."/>
            <person name="Hirose Y."/>
            <person name="Kanesaki Y."/>
            <person name="Higuchi S."/>
            <person name="Fujiwara T."/>
            <person name="Onuma R."/>
            <person name="Era A."/>
            <person name="Ohbayashi R."/>
            <person name="Uzuka A."/>
            <person name="Nozaki H."/>
            <person name="Yoshikawa H."/>
            <person name="Miyagishima S.Y."/>
        </authorList>
    </citation>
    <scope>NUCLEOTIDE SEQUENCE [LARGE SCALE GENOMIC DNA]</scope>
    <source>
        <strain evidence="3 4">NIES-2499</strain>
    </source>
</reference>
<proteinExistence type="predicted"/>
<feature type="region of interest" description="Disordered" evidence="1">
    <location>
        <begin position="20"/>
        <end position="41"/>
    </location>
</feature>
<evidence type="ECO:0000256" key="1">
    <source>
        <dbReference type="SAM" id="MobiDB-lite"/>
    </source>
</evidence>
<dbReference type="InterPro" id="IPR002035">
    <property type="entry name" value="VWF_A"/>
</dbReference>
<sequence>MSNTGQSASQLRIRELEEQLAAKSMSSRSTHSGPSASQLRIRELEEQLAAKSMSSRSTHSGPSASQLRIRELEEQLASKLKLASKLNKMEAREVQLGIEREEEIKTLLIKSFQLDIAFLVDVTGSMQGPIDMVQEKISHILDQILAEKKGTKIRVGFVGYRDYGEKVEQYDFQQVSEGRDSLF</sequence>
<dbReference type="InterPro" id="IPR036465">
    <property type="entry name" value="vWFA_dom_sf"/>
</dbReference>
<dbReference type="Gene3D" id="3.40.50.410">
    <property type="entry name" value="von Willebrand factor, type A domain"/>
    <property type="match status" value="1"/>
</dbReference>
<dbReference type="PROSITE" id="PS50234">
    <property type="entry name" value="VWFA"/>
    <property type="match status" value="1"/>
</dbReference>
<organism evidence="3 4">
    <name type="scientific">Chlamydomonas eustigma</name>
    <dbReference type="NCBI Taxonomy" id="1157962"/>
    <lineage>
        <taxon>Eukaryota</taxon>
        <taxon>Viridiplantae</taxon>
        <taxon>Chlorophyta</taxon>
        <taxon>core chlorophytes</taxon>
        <taxon>Chlorophyceae</taxon>
        <taxon>CS clade</taxon>
        <taxon>Chlamydomonadales</taxon>
        <taxon>Chlamydomonadaceae</taxon>
        <taxon>Chlamydomonas</taxon>
    </lineage>
</organism>
<dbReference type="SUPFAM" id="SSF53300">
    <property type="entry name" value="vWA-like"/>
    <property type="match status" value="1"/>
</dbReference>
<dbReference type="EMBL" id="BEGY01000040">
    <property type="protein sequence ID" value="GAX79243.1"/>
    <property type="molecule type" value="Genomic_DNA"/>
</dbReference>
<evidence type="ECO:0000259" key="2">
    <source>
        <dbReference type="PROSITE" id="PS50234"/>
    </source>
</evidence>
<evidence type="ECO:0000313" key="4">
    <source>
        <dbReference type="Proteomes" id="UP000232323"/>
    </source>
</evidence>